<dbReference type="InterPro" id="IPR013783">
    <property type="entry name" value="Ig-like_fold"/>
</dbReference>
<reference evidence="3 4" key="1">
    <citation type="submission" date="2024-02" db="EMBL/GenBank/DDBJ databases">
        <title>Bacteria isolated from the canopy kelp, Nereocystis luetkeana.</title>
        <authorList>
            <person name="Pfister C.A."/>
            <person name="Younker I.T."/>
            <person name="Light S.H."/>
        </authorList>
    </citation>
    <scope>NUCLEOTIDE SEQUENCE [LARGE SCALE GENOMIC DNA]</scope>
    <source>
        <strain evidence="3 4">TI.2.07</strain>
    </source>
</reference>
<dbReference type="InterPro" id="IPR025392">
    <property type="entry name" value="DUF4124"/>
</dbReference>
<evidence type="ECO:0000313" key="4">
    <source>
        <dbReference type="Proteomes" id="UP001366060"/>
    </source>
</evidence>
<evidence type="ECO:0000256" key="1">
    <source>
        <dbReference type="SAM" id="SignalP"/>
    </source>
</evidence>
<dbReference type="Proteomes" id="UP001366060">
    <property type="component" value="Unassembled WGS sequence"/>
</dbReference>
<gene>
    <name evidence="3" type="ORF">V6255_00340</name>
</gene>
<feature type="chain" id="PRO_5045727448" evidence="1">
    <location>
        <begin position="21"/>
        <end position="173"/>
    </location>
</feature>
<dbReference type="RefSeq" id="WP_341626350.1">
    <property type="nucleotide sequence ID" value="NZ_JBAKBA010000001.1"/>
</dbReference>
<sequence>MKCSLFLSILLCFYATLTSAETKIYHWVDEKGKSHFADTAPPGTAEIIVKNKNLVSTPQQQPDRANNTDRNKEEIIKYLAEITTPKDDIAIRSNNGTLEVHVKTTPEKKSNQRLQLFLDGQSLGLPQISPTIRALNVDRGTHQIQVKLLDEANNILATTQVVTIHLQRISVIK</sequence>
<accession>A0ABU9H6R6</accession>
<dbReference type="Pfam" id="PF13511">
    <property type="entry name" value="DUF4124"/>
    <property type="match status" value="1"/>
</dbReference>
<feature type="domain" description="DUF4124" evidence="2">
    <location>
        <begin position="10"/>
        <end position="63"/>
    </location>
</feature>
<dbReference type="EMBL" id="JBAKBA010000001">
    <property type="protein sequence ID" value="MEL0657571.1"/>
    <property type="molecule type" value="Genomic_DNA"/>
</dbReference>
<organism evidence="3 4">
    <name type="scientific">Psychromonas arctica</name>
    <dbReference type="NCBI Taxonomy" id="168275"/>
    <lineage>
        <taxon>Bacteria</taxon>
        <taxon>Pseudomonadati</taxon>
        <taxon>Pseudomonadota</taxon>
        <taxon>Gammaproteobacteria</taxon>
        <taxon>Alteromonadales</taxon>
        <taxon>Psychromonadaceae</taxon>
        <taxon>Psychromonas</taxon>
    </lineage>
</organism>
<proteinExistence type="predicted"/>
<dbReference type="Gene3D" id="2.60.40.10">
    <property type="entry name" value="Immunoglobulins"/>
    <property type="match status" value="1"/>
</dbReference>
<evidence type="ECO:0000313" key="3">
    <source>
        <dbReference type="EMBL" id="MEL0657571.1"/>
    </source>
</evidence>
<keyword evidence="1" id="KW-0732">Signal</keyword>
<evidence type="ECO:0000259" key="2">
    <source>
        <dbReference type="Pfam" id="PF13511"/>
    </source>
</evidence>
<comment type="caution">
    <text evidence="3">The sequence shown here is derived from an EMBL/GenBank/DDBJ whole genome shotgun (WGS) entry which is preliminary data.</text>
</comment>
<feature type="signal peptide" evidence="1">
    <location>
        <begin position="1"/>
        <end position="20"/>
    </location>
</feature>
<protein>
    <submittedName>
        <fullName evidence="3">DUF4124 domain-containing protein</fullName>
    </submittedName>
</protein>
<name>A0ABU9H6R6_9GAMM</name>
<keyword evidence="4" id="KW-1185">Reference proteome</keyword>